<dbReference type="Pfam" id="PF17788">
    <property type="entry name" value="HypF_C"/>
    <property type="match status" value="1"/>
</dbReference>
<evidence type="ECO:0000256" key="2">
    <source>
        <dbReference type="ARBA" id="ARBA00008097"/>
    </source>
</evidence>
<dbReference type="InterPro" id="IPR006070">
    <property type="entry name" value="Sua5-like_dom"/>
</dbReference>
<dbReference type="Pfam" id="PF22521">
    <property type="entry name" value="HypF_C_2"/>
    <property type="match status" value="1"/>
</dbReference>
<dbReference type="InterPro" id="IPR017945">
    <property type="entry name" value="DHBP_synth_RibB-like_a/b_dom"/>
</dbReference>
<evidence type="ECO:0000256" key="3">
    <source>
        <dbReference type="ARBA" id="ARBA00022598"/>
    </source>
</evidence>
<dbReference type="InterPro" id="IPR055128">
    <property type="entry name" value="HypF_C_2"/>
</dbReference>
<dbReference type="FunFam" id="3.30.420.40:FF:000124">
    <property type="entry name" value="Carbamoyltransferase HypF"/>
    <property type="match status" value="1"/>
</dbReference>
<dbReference type="InterPro" id="IPR043129">
    <property type="entry name" value="ATPase_NBD"/>
</dbReference>
<dbReference type="InterPro" id="IPR001792">
    <property type="entry name" value="Acylphosphatase-like_dom"/>
</dbReference>
<keyword evidence="9" id="KW-0378">Hydrolase</keyword>
<dbReference type="PROSITE" id="PS00150">
    <property type="entry name" value="ACYLPHOSPHATASE_1"/>
    <property type="match status" value="1"/>
</dbReference>
<dbReference type="InterPro" id="IPR051060">
    <property type="entry name" value="Carbamoyltrans_HypF-like"/>
</dbReference>
<evidence type="ECO:0000313" key="12">
    <source>
        <dbReference type="EMBL" id="PNU19440.1"/>
    </source>
</evidence>
<sequence>MSSVVRRHIDIEGIVQGVGFRPFVYQCAMRHGIAGWVLNDSRGVTIEAEGERERVEAFCAEVRGNYPPLATISRFAQRDIDPGGETVFVIRASADAAESRAQISPDTFVCADCLAEMRDPDDRRYRYPFINCTNCGPRYSIVTGIPYDRPLTTMVDFPMCPACRSEYEDPTSRRFHAQPNACPECGPRLSLVDAAGEPVEGEPLARAISLLRDGKIVAVKGIGGCHLAVDAGNGEAVAELRRRKIRDEKPFALMCADLDRVRGIARVGEKERRLLEGPERPIVLLEKQVSHGIAEEVAPGNRYFGVMLAYTPLHYLLLEAFEALVMTSANLSDEPICYRNEEICGQLAEIADVFLLHDRRIQNRCDDSIARVMADEALLIRRARGYVPRSLPLERAIVPILAVGAELKNTFCLTRADRAYLGPHIGDLKKLAVTEALRDGVAHFQRLLEVEPAVIAHDLHPDYVSTRFAESFPDLPRVAVQHHHAHLVSCLAENHLAGPAIGVIFDGIGLGSDGTVWGGEFLVGDANGFERSGHLRTMRMPGGDAATREPWRMALSCLWEAGIDVAGIDWLGQLPAADIKLLRQMWQRGINAPVTSSCGRLFDAVAALCGLRLKVSYEGQAALELEMAIAPGGAAEPYPCPAVAGEETLLLDWQPMLVAILEDLTDQVPVGVISRRFHDGLAHGVLDVCRLLRRQTGLDLVVLSGGVFQNRYLTEAVSNLLVAEGFDLRRHSLVPPNDGGLALGQAVIAAAGL</sequence>
<dbReference type="GO" id="GO:0003725">
    <property type="term" value="F:double-stranded RNA binding"/>
    <property type="evidence" value="ECO:0007669"/>
    <property type="project" value="InterPro"/>
</dbReference>
<evidence type="ECO:0000256" key="4">
    <source>
        <dbReference type="ARBA" id="ARBA00022723"/>
    </source>
</evidence>
<organism evidence="12 13">
    <name type="scientific">Geothermobacter hydrogeniphilus</name>
    <dbReference type="NCBI Taxonomy" id="1969733"/>
    <lineage>
        <taxon>Bacteria</taxon>
        <taxon>Pseudomonadati</taxon>
        <taxon>Thermodesulfobacteriota</taxon>
        <taxon>Desulfuromonadia</taxon>
        <taxon>Desulfuromonadales</taxon>
        <taxon>Geothermobacteraceae</taxon>
        <taxon>Geothermobacter</taxon>
    </lineage>
</organism>
<comment type="catalytic activity">
    <reaction evidence="9">
        <text>an acyl phosphate + H2O = a carboxylate + phosphate + H(+)</text>
        <dbReference type="Rhea" id="RHEA:14965"/>
        <dbReference type="ChEBI" id="CHEBI:15377"/>
        <dbReference type="ChEBI" id="CHEBI:15378"/>
        <dbReference type="ChEBI" id="CHEBI:29067"/>
        <dbReference type="ChEBI" id="CHEBI:43474"/>
        <dbReference type="ChEBI" id="CHEBI:59918"/>
        <dbReference type="EC" id="3.6.1.7"/>
    </reaction>
</comment>
<feature type="domain" description="YrdC-like" evidence="11">
    <location>
        <begin position="201"/>
        <end position="385"/>
    </location>
</feature>
<evidence type="ECO:0000259" key="11">
    <source>
        <dbReference type="PROSITE" id="PS51163"/>
    </source>
</evidence>
<dbReference type="InterPro" id="IPR017968">
    <property type="entry name" value="Acylphosphatase_CS"/>
</dbReference>
<name>A0A2K2H886_9BACT</name>
<dbReference type="InterPro" id="IPR041440">
    <property type="entry name" value="HypF_C"/>
</dbReference>
<dbReference type="GO" id="GO:0003998">
    <property type="term" value="F:acylphosphatase activity"/>
    <property type="evidence" value="ECO:0007669"/>
    <property type="project" value="UniProtKB-EC"/>
</dbReference>
<dbReference type="UniPathway" id="UPA00335"/>
<dbReference type="InterPro" id="IPR036046">
    <property type="entry name" value="Acylphosphatase-like_dom_sf"/>
</dbReference>
<dbReference type="Gene3D" id="3.30.420.40">
    <property type="match status" value="1"/>
</dbReference>
<dbReference type="Pfam" id="PF00708">
    <property type="entry name" value="Acylphosphatase"/>
    <property type="match status" value="1"/>
</dbReference>
<dbReference type="InterPro" id="IPR004421">
    <property type="entry name" value="Carbamoyltransferase_HypF"/>
</dbReference>
<evidence type="ECO:0000256" key="1">
    <source>
        <dbReference type="ARBA" id="ARBA00004711"/>
    </source>
</evidence>
<dbReference type="EC" id="6.2.-.-" evidence="8"/>
<dbReference type="GO" id="GO:0016874">
    <property type="term" value="F:ligase activity"/>
    <property type="evidence" value="ECO:0007669"/>
    <property type="project" value="UniProtKB-UniRule"/>
</dbReference>
<dbReference type="RefSeq" id="WP_103116033.1">
    <property type="nucleotide sequence ID" value="NZ_PPFX01000030.1"/>
</dbReference>
<dbReference type="PIRSF" id="PIRSF006256">
    <property type="entry name" value="CMPcnvr_hdrg_mat"/>
    <property type="match status" value="1"/>
</dbReference>
<feature type="domain" description="Acylphosphatase-like" evidence="10">
    <location>
        <begin position="6"/>
        <end position="92"/>
    </location>
</feature>
<dbReference type="GO" id="GO:0008270">
    <property type="term" value="F:zinc ion binding"/>
    <property type="evidence" value="ECO:0007669"/>
    <property type="project" value="UniProtKB-KW"/>
</dbReference>
<dbReference type="Pfam" id="PF01300">
    <property type="entry name" value="Sua5_yciO_yrdC"/>
    <property type="match status" value="1"/>
</dbReference>
<proteinExistence type="inferred from homology"/>
<dbReference type="AlphaFoldDB" id="A0A2K2H886"/>
<evidence type="ECO:0000256" key="9">
    <source>
        <dbReference type="PROSITE-ProRule" id="PRU00520"/>
    </source>
</evidence>
<evidence type="ECO:0000256" key="6">
    <source>
        <dbReference type="ARBA" id="ARBA00022833"/>
    </source>
</evidence>
<dbReference type="SUPFAM" id="SSF55821">
    <property type="entry name" value="YrdC/RibB"/>
    <property type="match status" value="1"/>
</dbReference>
<dbReference type="SUPFAM" id="SSF54975">
    <property type="entry name" value="Acylphosphatase/BLUF domain-like"/>
    <property type="match status" value="1"/>
</dbReference>
<evidence type="ECO:0000259" key="10">
    <source>
        <dbReference type="PROSITE" id="PS51160"/>
    </source>
</evidence>
<dbReference type="InterPro" id="IPR011125">
    <property type="entry name" value="Znf_HypF"/>
</dbReference>
<feature type="active site" evidence="9">
    <location>
        <position position="39"/>
    </location>
</feature>
<reference evidence="12 13" key="1">
    <citation type="journal article" date="2018" name="Genome Announc.">
        <title>Genome Sequence of Geothermobacter sp. HR-1 Iron Reducer from the Loihi Seamount.</title>
        <authorList>
            <person name="Smith H."/>
            <person name="Abuyen K."/>
            <person name="Tremblay J."/>
            <person name="Savalia P."/>
            <person name="Perez-Rodriguez I."/>
            <person name="Emerson D."/>
            <person name="Tully B."/>
            <person name="Amend J."/>
        </authorList>
    </citation>
    <scope>NUCLEOTIDE SEQUENCE [LARGE SCALE GENOMIC DNA]</scope>
    <source>
        <strain evidence="12 13">HR-1</strain>
    </source>
</reference>
<dbReference type="Gene3D" id="3.30.420.360">
    <property type="match status" value="1"/>
</dbReference>
<protein>
    <recommendedName>
        <fullName evidence="8">Carbamoyltransferase</fullName>
        <ecNumber evidence="8">6.2.-.-</ecNumber>
    </recommendedName>
</protein>
<dbReference type="GO" id="GO:0016743">
    <property type="term" value="F:carboxyl- or carbamoyltransferase activity"/>
    <property type="evidence" value="ECO:0007669"/>
    <property type="project" value="UniProtKB-UniRule"/>
</dbReference>
<evidence type="ECO:0000313" key="13">
    <source>
        <dbReference type="Proteomes" id="UP000236340"/>
    </source>
</evidence>
<accession>A0A2K2H886</accession>
<dbReference type="Gene3D" id="3.30.110.120">
    <property type="match status" value="1"/>
</dbReference>
<dbReference type="SUPFAM" id="SSF53067">
    <property type="entry name" value="Actin-like ATPase domain"/>
    <property type="match status" value="1"/>
</dbReference>
<feature type="active site" evidence="9">
    <location>
        <position position="21"/>
    </location>
</feature>
<dbReference type="Proteomes" id="UP000236340">
    <property type="component" value="Unassembled WGS sequence"/>
</dbReference>
<keyword evidence="6" id="KW-0862">Zinc</keyword>
<comment type="pathway">
    <text evidence="1">Protein modification; [NiFe] hydrogenase maturation.</text>
</comment>
<keyword evidence="5" id="KW-0863">Zinc-finger</keyword>
<keyword evidence="12" id="KW-0808">Transferase</keyword>
<dbReference type="Pfam" id="PF07503">
    <property type="entry name" value="zf-HYPF"/>
    <property type="match status" value="2"/>
</dbReference>
<dbReference type="PROSITE" id="PS51160">
    <property type="entry name" value="ACYLPHOSPHATASE_3"/>
    <property type="match status" value="1"/>
</dbReference>
<dbReference type="GO" id="GO:0051604">
    <property type="term" value="P:protein maturation"/>
    <property type="evidence" value="ECO:0007669"/>
    <property type="project" value="TreeGrafter"/>
</dbReference>
<dbReference type="PROSITE" id="PS51163">
    <property type="entry name" value="YRDC"/>
    <property type="match status" value="1"/>
</dbReference>
<dbReference type="Gene3D" id="3.90.870.50">
    <property type="match status" value="1"/>
</dbReference>
<dbReference type="PANTHER" id="PTHR42959:SF1">
    <property type="entry name" value="CARBAMOYLTRANSFERASE HYPF"/>
    <property type="match status" value="1"/>
</dbReference>
<comment type="catalytic activity">
    <reaction evidence="7">
        <text>C-terminal L-cysteinyl-[HypE protein] + carbamoyl phosphate + ATP + H2O = C-terminal S-carboxamide-L-cysteinyl-[HypE protein] + AMP + phosphate + diphosphate + H(+)</text>
        <dbReference type="Rhea" id="RHEA:55636"/>
        <dbReference type="Rhea" id="RHEA-COMP:14247"/>
        <dbReference type="Rhea" id="RHEA-COMP:14392"/>
        <dbReference type="ChEBI" id="CHEBI:15377"/>
        <dbReference type="ChEBI" id="CHEBI:15378"/>
        <dbReference type="ChEBI" id="CHEBI:30616"/>
        <dbReference type="ChEBI" id="CHEBI:33019"/>
        <dbReference type="ChEBI" id="CHEBI:43474"/>
        <dbReference type="ChEBI" id="CHEBI:58228"/>
        <dbReference type="ChEBI" id="CHEBI:76913"/>
        <dbReference type="ChEBI" id="CHEBI:139126"/>
        <dbReference type="ChEBI" id="CHEBI:456215"/>
    </reaction>
</comment>
<dbReference type="OrthoDB" id="9808093at2"/>
<dbReference type="PANTHER" id="PTHR42959">
    <property type="entry name" value="CARBAMOYLTRANSFERASE"/>
    <property type="match status" value="1"/>
</dbReference>
<gene>
    <name evidence="12" type="primary">hypF</name>
    <name evidence="12" type="ORF">C2E25_12315</name>
</gene>
<comment type="similarity">
    <text evidence="2 8">Belongs to the carbamoyltransferase HypF family.</text>
</comment>
<evidence type="ECO:0000256" key="8">
    <source>
        <dbReference type="PIRNR" id="PIRNR006256"/>
    </source>
</evidence>
<evidence type="ECO:0000256" key="7">
    <source>
        <dbReference type="ARBA" id="ARBA00048220"/>
    </source>
</evidence>
<keyword evidence="3" id="KW-0436">Ligase</keyword>
<dbReference type="EMBL" id="PPFX01000030">
    <property type="protein sequence ID" value="PNU19440.1"/>
    <property type="molecule type" value="Genomic_DNA"/>
</dbReference>
<dbReference type="NCBIfam" id="TIGR00143">
    <property type="entry name" value="hypF"/>
    <property type="match status" value="1"/>
</dbReference>
<evidence type="ECO:0000256" key="5">
    <source>
        <dbReference type="ARBA" id="ARBA00022771"/>
    </source>
</evidence>
<keyword evidence="4" id="KW-0479">Metal-binding</keyword>
<comment type="caution">
    <text evidence="12">The sequence shown here is derived from an EMBL/GenBank/DDBJ whole genome shotgun (WGS) entry which is preliminary data.</text>
</comment>